<dbReference type="Gene3D" id="3.40.50.2000">
    <property type="entry name" value="Glycogen Phosphorylase B"/>
    <property type="match status" value="2"/>
</dbReference>
<evidence type="ECO:0000313" key="4">
    <source>
        <dbReference type="Proteomes" id="UP000249524"/>
    </source>
</evidence>
<dbReference type="Pfam" id="PF13439">
    <property type="entry name" value="Glyco_transf_4"/>
    <property type="match status" value="1"/>
</dbReference>
<dbReference type="InterPro" id="IPR028098">
    <property type="entry name" value="Glyco_trans_4-like_N"/>
</dbReference>
<dbReference type="EMBL" id="QFYS01000001">
    <property type="protein sequence ID" value="RAK69080.1"/>
    <property type="molecule type" value="Genomic_DNA"/>
</dbReference>
<dbReference type="GO" id="GO:0016757">
    <property type="term" value="F:glycosyltransferase activity"/>
    <property type="evidence" value="ECO:0007669"/>
    <property type="project" value="UniProtKB-ARBA"/>
</dbReference>
<dbReference type="AlphaFoldDB" id="A0A328BP16"/>
<dbReference type="CDD" id="cd03811">
    <property type="entry name" value="GT4_GT28_WabH-like"/>
    <property type="match status" value="1"/>
</dbReference>
<protein>
    <submittedName>
        <fullName evidence="3">Glycosyltransferase</fullName>
    </submittedName>
</protein>
<dbReference type="SUPFAM" id="SSF53756">
    <property type="entry name" value="UDP-Glycosyltransferase/glycogen phosphorylase"/>
    <property type="match status" value="1"/>
</dbReference>
<feature type="compositionally biased region" description="Basic and acidic residues" evidence="1">
    <location>
        <begin position="412"/>
        <end position="421"/>
    </location>
</feature>
<evidence type="ECO:0000256" key="1">
    <source>
        <dbReference type="SAM" id="MobiDB-lite"/>
    </source>
</evidence>
<evidence type="ECO:0000259" key="2">
    <source>
        <dbReference type="Pfam" id="PF13439"/>
    </source>
</evidence>
<evidence type="ECO:0000313" key="3">
    <source>
        <dbReference type="EMBL" id="RAK69080.1"/>
    </source>
</evidence>
<feature type="compositionally biased region" description="Basic and acidic residues" evidence="1">
    <location>
        <begin position="395"/>
        <end position="405"/>
    </location>
</feature>
<sequence>MAKSKCGSDRLPIGPSHHGQMASSGPIVLFCAALGGDGVARNTVHVANALARRRTPVMVVCLEGGPLAGELEGVCVRRLGRTPGPRWLALALALWRLRKCLAEARPSVVVSMGNHAHLVVWAALRGMGGVPRVYRISNDPLHGGGLDPLRPARDASLALVAADATRLVCVSDAIARRKALIAARRGGRVEVVPNGVDARRVERLARAPCDHPWVVEGAPYLVAVGRLHPQKNYGVLVEALALARAAGRSGLRLLILGRARAREQRRLARQAAALGLAEAVRFEGEVANPFPLVARAAAYVLPSRWEGASNSLLEALACGVPIVAARTAGSAPEALGHGRYGVLASPEASDLACAIVRQTHPTHRILPGARAADLPLSSAVEQMCGVIGRVRGLRDENQMEREGRRHPPLLDGRMRGPHEEY</sequence>
<dbReference type="Proteomes" id="UP000249524">
    <property type="component" value="Unassembled WGS sequence"/>
</dbReference>
<proteinExistence type="predicted"/>
<comment type="caution">
    <text evidence="3">The sequence shown here is derived from an EMBL/GenBank/DDBJ whole genome shotgun (WGS) entry which is preliminary data.</text>
</comment>
<reference evidence="3 4" key="1">
    <citation type="submission" date="2018-05" db="EMBL/GenBank/DDBJ databases">
        <authorList>
            <person name="Lanie J.A."/>
            <person name="Ng W.-L."/>
            <person name="Kazmierczak K.M."/>
            <person name="Andrzejewski T.M."/>
            <person name="Davidsen T.M."/>
            <person name="Wayne K.J."/>
            <person name="Tettelin H."/>
            <person name="Glass J.I."/>
            <person name="Rusch D."/>
            <person name="Podicherti R."/>
            <person name="Tsui H.-C.T."/>
            <person name="Winkler M.E."/>
        </authorList>
    </citation>
    <scope>NUCLEOTIDE SEQUENCE [LARGE SCALE GENOMIC DNA]</scope>
    <source>
        <strain evidence="3 4">BUT-10</strain>
    </source>
</reference>
<dbReference type="Pfam" id="PF13692">
    <property type="entry name" value="Glyco_trans_1_4"/>
    <property type="match status" value="1"/>
</dbReference>
<gene>
    <name evidence="3" type="ORF">DJ019_03480</name>
</gene>
<accession>A0A328BP16</accession>
<dbReference type="OrthoDB" id="9790710at2"/>
<feature type="region of interest" description="Disordered" evidence="1">
    <location>
        <begin position="1"/>
        <end position="21"/>
    </location>
</feature>
<feature type="domain" description="Glycosyltransferase subfamily 4-like N-terminal" evidence="2">
    <location>
        <begin position="37"/>
        <end position="200"/>
    </location>
</feature>
<keyword evidence="3" id="KW-0808">Transferase</keyword>
<name>A0A328BP16_9CAUL</name>
<keyword evidence="4" id="KW-1185">Reference proteome</keyword>
<dbReference type="PANTHER" id="PTHR12526">
    <property type="entry name" value="GLYCOSYLTRANSFERASE"/>
    <property type="match status" value="1"/>
</dbReference>
<feature type="region of interest" description="Disordered" evidence="1">
    <location>
        <begin position="395"/>
        <end position="421"/>
    </location>
</feature>
<organism evidence="3 4">
    <name type="scientific">Phenylobacterium kunshanense</name>
    <dbReference type="NCBI Taxonomy" id="1445034"/>
    <lineage>
        <taxon>Bacteria</taxon>
        <taxon>Pseudomonadati</taxon>
        <taxon>Pseudomonadota</taxon>
        <taxon>Alphaproteobacteria</taxon>
        <taxon>Caulobacterales</taxon>
        <taxon>Caulobacteraceae</taxon>
        <taxon>Phenylobacterium</taxon>
    </lineage>
</organism>